<proteinExistence type="predicted"/>
<feature type="region of interest" description="Disordered" evidence="1">
    <location>
        <begin position="35"/>
        <end position="54"/>
    </location>
</feature>
<dbReference type="Proteomes" id="UP001187315">
    <property type="component" value="Unassembled WGS sequence"/>
</dbReference>
<accession>A0AA88NVA8</accession>
<evidence type="ECO:0000256" key="3">
    <source>
        <dbReference type="SAM" id="SignalP"/>
    </source>
</evidence>
<reference evidence="4" key="1">
    <citation type="submission" date="2023-08" db="EMBL/GenBank/DDBJ databases">
        <title>Pelteobagrus vachellii genome.</title>
        <authorList>
            <person name="Liu H."/>
        </authorList>
    </citation>
    <scope>NUCLEOTIDE SEQUENCE</scope>
    <source>
        <strain evidence="4">PRFRI_2022a</strain>
        <tissue evidence="4">Muscle</tissue>
    </source>
</reference>
<comment type="caution">
    <text evidence="4">The sequence shown here is derived from an EMBL/GenBank/DDBJ whole genome shotgun (WGS) entry which is preliminary data.</text>
</comment>
<feature type="chain" id="PRO_5041743138" evidence="3">
    <location>
        <begin position="23"/>
        <end position="230"/>
    </location>
</feature>
<feature type="compositionally biased region" description="Basic and acidic residues" evidence="1">
    <location>
        <begin position="215"/>
        <end position="230"/>
    </location>
</feature>
<feature type="transmembrane region" description="Helical" evidence="2">
    <location>
        <begin position="91"/>
        <end position="114"/>
    </location>
</feature>
<organism evidence="4 5">
    <name type="scientific">Tachysurus vachellii</name>
    <name type="common">Darkbarbel catfish</name>
    <name type="synonym">Pelteobagrus vachellii</name>
    <dbReference type="NCBI Taxonomy" id="175792"/>
    <lineage>
        <taxon>Eukaryota</taxon>
        <taxon>Metazoa</taxon>
        <taxon>Chordata</taxon>
        <taxon>Craniata</taxon>
        <taxon>Vertebrata</taxon>
        <taxon>Euteleostomi</taxon>
        <taxon>Actinopterygii</taxon>
        <taxon>Neopterygii</taxon>
        <taxon>Teleostei</taxon>
        <taxon>Ostariophysi</taxon>
        <taxon>Siluriformes</taxon>
        <taxon>Bagridae</taxon>
        <taxon>Tachysurus</taxon>
    </lineage>
</organism>
<dbReference type="EMBL" id="JAVHJS010000002">
    <property type="protein sequence ID" value="KAK2865876.1"/>
    <property type="molecule type" value="Genomic_DNA"/>
</dbReference>
<evidence type="ECO:0000313" key="4">
    <source>
        <dbReference type="EMBL" id="KAK2865876.1"/>
    </source>
</evidence>
<feature type="compositionally biased region" description="Polar residues" evidence="1">
    <location>
        <begin position="35"/>
        <end position="53"/>
    </location>
</feature>
<keyword evidence="5" id="KW-1185">Reference proteome</keyword>
<evidence type="ECO:0000256" key="1">
    <source>
        <dbReference type="SAM" id="MobiDB-lite"/>
    </source>
</evidence>
<name>A0AA88NVA8_TACVA</name>
<feature type="region of interest" description="Disordered" evidence="1">
    <location>
        <begin position="146"/>
        <end position="230"/>
    </location>
</feature>
<keyword evidence="2" id="KW-0472">Membrane</keyword>
<gene>
    <name evidence="4" type="ORF">Q7C36_001932</name>
</gene>
<keyword evidence="2" id="KW-0812">Transmembrane</keyword>
<evidence type="ECO:0000313" key="5">
    <source>
        <dbReference type="Proteomes" id="UP001187315"/>
    </source>
</evidence>
<keyword evidence="3" id="KW-0732">Signal</keyword>
<protein>
    <submittedName>
        <fullName evidence="4">Uncharacterized protein</fullName>
    </submittedName>
</protein>
<evidence type="ECO:0000256" key="2">
    <source>
        <dbReference type="SAM" id="Phobius"/>
    </source>
</evidence>
<feature type="compositionally biased region" description="Basic and acidic residues" evidence="1">
    <location>
        <begin position="162"/>
        <end position="172"/>
    </location>
</feature>
<feature type="signal peptide" evidence="3">
    <location>
        <begin position="1"/>
        <end position="22"/>
    </location>
</feature>
<keyword evidence="2" id="KW-1133">Transmembrane helix</keyword>
<feature type="compositionally biased region" description="Acidic residues" evidence="1">
    <location>
        <begin position="151"/>
        <end position="161"/>
    </location>
</feature>
<sequence>MRSSVFLRALLCLLLSTVPVLCGVSAITTNVMASTPEGNENVTNSESPTTASPGTVITTTAQITTTIKSTSSGAQVPKTSAATISPPTSRYGVSVALCLILFICFLILLFFCAYKWYIRNGRPSFTETRRRLAEWVRNAWVAAGLRPSSKDDEEEEEDEEKEAGKEAEEDKNQGQYAEDDGGDSDSSDYSNMEGLTVSKKTEENDGDDDMSSVELKNEKTEREKDDLTVL</sequence>
<dbReference type="AlphaFoldDB" id="A0AA88NVA8"/>
<feature type="compositionally biased region" description="Acidic residues" evidence="1">
    <location>
        <begin position="177"/>
        <end position="186"/>
    </location>
</feature>